<proteinExistence type="predicted"/>
<sequence>MEPTCFQQSSGSLFLMEILEDGKVIYAELEFMEKALSMLKEVRKKMG</sequence>
<organism evidence="1 2">
    <name type="scientific">Thermofilum adornatum 1505</name>
    <dbReference type="NCBI Taxonomy" id="697581"/>
    <lineage>
        <taxon>Archaea</taxon>
        <taxon>Thermoproteota</taxon>
        <taxon>Thermoprotei</taxon>
        <taxon>Thermofilales</taxon>
        <taxon>Thermofilaceae</taxon>
        <taxon>Thermofilum</taxon>
    </lineage>
</organism>
<dbReference type="Proteomes" id="UP000266720">
    <property type="component" value="Chromosome"/>
</dbReference>
<dbReference type="AlphaFoldDB" id="A0A3G1A4U5"/>
<protein>
    <submittedName>
        <fullName evidence="1">Uncharacterized protein</fullName>
    </submittedName>
</protein>
<name>A0A3G1A4U5_9CREN</name>
<gene>
    <name evidence="1" type="ORF">TCARB_0623</name>
</gene>
<evidence type="ECO:0000313" key="1">
    <source>
        <dbReference type="EMBL" id="AJB41679.1"/>
    </source>
</evidence>
<accession>A0A3G1A4U5</accession>
<dbReference type="EMBL" id="CP007493">
    <property type="protein sequence ID" value="AJB41679.1"/>
    <property type="molecule type" value="Genomic_DNA"/>
</dbReference>
<reference evidence="2" key="1">
    <citation type="book" date="2010" name="EXTREMOPHILES" publisher="0:0-0">
        <title>Complete genome sequences of ten hyperthermophilic archaea reveal their metabolic capabilities and possible ecological roles.</title>
        <editorList>
            <person name="?"/>
        </editorList>
        <authorList>
            <person name="Ravin N.V."/>
            <person name="Mardanov A.V."/>
            <person name="Bonch-Osmolovskaya E.A."/>
            <person name="Skryabin K.G."/>
        </authorList>
    </citation>
    <scope>NUCLEOTIDE SEQUENCE [LARGE SCALE GENOMIC DNA]</scope>
    <source>
        <strain evidence="2">1505</strain>
    </source>
</reference>
<evidence type="ECO:0000313" key="2">
    <source>
        <dbReference type="Proteomes" id="UP000266720"/>
    </source>
</evidence>
<dbReference type="KEGG" id="tcb:TCARB_0623"/>